<proteinExistence type="inferred from homology"/>
<evidence type="ECO:0000313" key="6">
    <source>
        <dbReference type="Proteomes" id="UP000652013"/>
    </source>
</evidence>
<accession>A0A8J3YFI2</accession>
<dbReference type="PANTHER" id="PTHR38784:SF1">
    <property type="entry name" value="SUCROSE PHOSPHORYLASE"/>
    <property type="match status" value="1"/>
</dbReference>
<dbReference type="Pfam" id="PF00128">
    <property type="entry name" value="Alpha-amylase"/>
    <property type="match status" value="1"/>
</dbReference>
<evidence type="ECO:0000256" key="2">
    <source>
        <dbReference type="ARBA" id="ARBA00022676"/>
    </source>
</evidence>
<comment type="caution">
    <text evidence="5">The sequence shown here is derived from an EMBL/GenBank/DDBJ whole genome shotgun (WGS) entry which is preliminary data.</text>
</comment>
<sequence>MRNQVQLIAYADRLGGSLPALTRLLEGPLAGLFGGVHVLPFYLPYDGADAGFDPVDHRTVDPRLGDWADVRRLGRSLDVVADLVVNHVSDRSAEFRDVVERGGRSPYAGMFLTYGRVFPAGATEDDLARVVRPRPGLPFTPVLLGGRRRLVWTTFTSHQVDLDVRHPAARRYLSEVLRRLAGNGVTTVRLDAVGYAVKTAGTSCFLTPETVDFVRDLTAEAHRLGLEVLAEVHAHRRHATDMARRVDLVYDFVLAPLVLHAVFTGDCGPLRAWLLRRPAGCVTVLDTHDGIALVDAGPGAEPADTGLLSGAQLDALVSTVSANSGGTSRTGTVPGRVDGHYQISCTAYDAVGGDDRRYTLARLLQLFVPGIPQIYYVGLLAGHNVPLAAPDGDAREINRRAYPEADVTQALNRPVVRALTRLIRLRNAHPAFGGAFTLADAPPGELRMAWHAAGARADLWTRPADAAFRLTVTEGGDTRTITG</sequence>
<keyword evidence="2" id="KW-0328">Glycosyltransferase</keyword>
<evidence type="ECO:0000256" key="3">
    <source>
        <dbReference type="ARBA" id="ARBA00022679"/>
    </source>
</evidence>
<dbReference type="Gene3D" id="3.90.400.10">
    <property type="entry name" value="Oligo-1,6-glucosidase, Domain 2"/>
    <property type="match status" value="1"/>
</dbReference>
<dbReference type="InterPro" id="IPR045857">
    <property type="entry name" value="O16G_dom_2"/>
</dbReference>
<dbReference type="InterPro" id="IPR006047">
    <property type="entry name" value="GH13_cat_dom"/>
</dbReference>
<dbReference type="GO" id="GO:0005975">
    <property type="term" value="P:carbohydrate metabolic process"/>
    <property type="evidence" value="ECO:0007669"/>
    <property type="project" value="InterPro"/>
</dbReference>
<dbReference type="SUPFAM" id="SSF51445">
    <property type="entry name" value="(Trans)glycosidases"/>
    <property type="match status" value="1"/>
</dbReference>
<feature type="domain" description="Glycosyl hydrolase family 13 catalytic" evidence="4">
    <location>
        <begin position="4"/>
        <end position="426"/>
    </location>
</feature>
<evidence type="ECO:0000256" key="1">
    <source>
        <dbReference type="ARBA" id="ARBA00008452"/>
    </source>
</evidence>
<evidence type="ECO:0000259" key="4">
    <source>
        <dbReference type="SMART" id="SM00642"/>
    </source>
</evidence>
<dbReference type="InterPro" id="IPR017853">
    <property type="entry name" value="GH"/>
</dbReference>
<organism evidence="5 6">
    <name type="scientific">Spirilliplanes yamanashiensis</name>
    <dbReference type="NCBI Taxonomy" id="42233"/>
    <lineage>
        <taxon>Bacteria</taxon>
        <taxon>Bacillati</taxon>
        <taxon>Actinomycetota</taxon>
        <taxon>Actinomycetes</taxon>
        <taxon>Micromonosporales</taxon>
        <taxon>Micromonosporaceae</taxon>
        <taxon>Spirilliplanes</taxon>
    </lineage>
</organism>
<keyword evidence="6" id="KW-1185">Reference proteome</keyword>
<dbReference type="AlphaFoldDB" id="A0A8J3YFI2"/>
<gene>
    <name evidence="5" type="ORF">Sya03_60890</name>
</gene>
<dbReference type="GO" id="GO:0016757">
    <property type="term" value="F:glycosyltransferase activity"/>
    <property type="evidence" value="ECO:0007669"/>
    <property type="project" value="UniProtKB-KW"/>
</dbReference>
<dbReference type="PANTHER" id="PTHR38784">
    <property type="entry name" value="SUCROSE PHOSPHORYLASE"/>
    <property type="match status" value="1"/>
</dbReference>
<comment type="similarity">
    <text evidence="1">Belongs to the glycosyl hydrolase 13 family. Sucrose phosphorylase subfamily.</text>
</comment>
<dbReference type="Proteomes" id="UP000652013">
    <property type="component" value="Unassembled WGS sequence"/>
</dbReference>
<dbReference type="SMART" id="SM00642">
    <property type="entry name" value="Aamy"/>
    <property type="match status" value="1"/>
</dbReference>
<dbReference type="Gene3D" id="3.20.20.80">
    <property type="entry name" value="Glycosidases"/>
    <property type="match status" value="1"/>
</dbReference>
<name>A0A8J3YFI2_9ACTN</name>
<dbReference type="RefSeq" id="WP_203941901.1">
    <property type="nucleotide sequence ID" value="NZ_BAAAGJ010000008.1"/>
</dbReference>
<keyword evidence="3" id="KW-0808">Transferase</keyword>
<protein>
    <submittedName>
        <fullName evidence="5">Sucrose phosphorylase</fullName>
    </submittedName>
</protein>
<dbReference type="EMBL" id="BOOY01000046">
    <property type="protein sequence ID" value="GIJ06737.1"/>
    <property type="molecule type" value="Genomic_DNA"/>
</dbReference>
<reference evidence="5" key="1">
    <citation type="submission" date="2021-01" db="EMBL/GenBank/DDBJ databases">
        <title>Whole genome shotgun sequence of Spirilliplanes yamanashiensis NBRC 15828.</title>
        <authorList>
            <person name="Komaki H."/>
            <person name="Tamura T."/>
        </authorList>
    </citation>
    <scope>NUCLEOTIDE SEQUENCE</scope>
    <source>
        <strain evidence="5">NBRC 15828</strain>
    </source>
</reference>
<evidence type="ECO:0000313" key="5">
    <source>
        <dbReference type="EMBL" id="GIJ06737.1"/>
    </source>
</evidence>